<dbReference type="PROSITE" id="PS50075">
    <property type="entry name" value="CARRIER"/>
    <property type="match status" value="1"/>
</dbReference>
<dbReference type="GO" id="GO:0044550">
    <property type="term" value="P:secondary metabolite biosynthetic process"/>
    <property type="evidence" value="ECO:0007669"/>
    <property type="project" value="TreeGrafter"/>
</dbReference>
<dbReference type="SUPFAM" id="SSF47336">
    <property type="entry name" value="ACP-like"/>
    <property type="match status" value="1"/>
</dbReference>
<dbReference type="InterPro" id="IPR009081">
    <property type="entry name" value="PP-bd_ACP"/>
</dbReference>
<dbReference type="GO" id="GO:0005737">
    <property type="term" value="C:cytoplasm"/>
    <property type="evidence" value="ECO:0007669"/>
    <property type="project" value="TreeGrafter"/>
</dbReference>
<dbReference type="Gene3D" id="3.30.300.30">
    <property type="match status" value="2"/>
</dbReference>
<dbReference type="Gene3D" id="1.10.1200.10">
    <property type="entry name" value="ACP-like"/>
    <property type="match status" value="1"/>
</dbReference>
<dbReference type="SUPFAM" id="SSF53474">
    <property type="entry name" value="alpha/beta-Hydrolases"/>
    <property type="match status" value="1"/>
</dbReference>
<dbReference type="Pfam" id="PF00501">
    <property type="entry name" value="AMP-binding"/>
    <property type="match status" value="1"/>
</dbReference>
<dbReference type="PANTHER" id="PTHR45527">
    <property type="entry name" value="NONRIBOSOMAL PEPTIDE SYNTHETASE"/>
    <property type="match status" value="1"/>
</dbReference>
<evidence type="ECO:0000313" key="2">
    <source>
        <dbReference type="EMBL" id="RVU35394.1"/>
    </source>
</evidence>
<feature type="domain" description="Carrier" evidence="1">
    <location>
        <begin position="945"/>
        <end position="1020"/>
    </location>
</feature>
<dbReference type="InterPro" id="IPR000415">
    <property type="entry name" value="Nitroreductase-like"/>
</dbReference>
<dbReference type="InterPro" id="IPR020845">
    <property type="entry name" value="AMP-binding_CS"/>
</dbReference>
<gene>
    <name evidence="2" type="ORF">EOE67_14565</name>
</gene>
<dbReference type="InterPro" id="IPR001031">
    <property type="entry name" value="Thioesterase"/>
</dbReference>
<dbReference type="GO" id="GO:0016491">
    <property type="term" value="F:oxidoreductase activity"/>
    <property type="evidence" value="ECO:0007669"/>
    <property type="project" value="InterPro"/>
</dbReference>
<dbReference type="CDD" id="cd05930">
    <property type="entry name" value="A_NRPS"/>
    <property type="match status" value="1"/>
</dbReference>
<dbReference type="InterPro" id="IPR010071">
    <property type="entry name" value="AA_adenyl_dom"/>
</dbReference>
<sequence>MEFIHSAQSAEHRQTQLAPGFGPKNQQWSQLADLPALLQWQCQRQPEAVAIRTADTELSFSELAQQAGQIAQVLVGLGQQQEQCIGLYMEPSAELVCGVWGILFAGGCYLPLSPEYPSERIQYMLTDAGVGIVLTQRHLRAQLQQLAPQSVTILCIEDLPAGLHNFMPLVSPQQLAYMIYTSGSTGAPKGVMIAQSSITAQLQWLAQHYGFDRQSAILQKTPFSFDAAQWEILAGAMGATVVIGAPGIYRDPPALLDTIAELGVTVLQGVPTLLQALLEVPGSAIASGLRFIFSGGELLTRQLAADVLTTFPHCRMVNLYGPTECTINSSAFEVTASNLSTIPLAVPIGYPVADTRYYVLDAALQPVAAGETGELYISGVQLARGYYQRAELTTERFIPNPLSTDPLHQRLYRTGDLARSDQDGNTHFVGRVDNQVKLRGYRVELDEIRLQIEKHRWIKNAAVLVCQDSRTGTDQLIACIELDKQHASVMDQGRQGAHHQSKQNKLQVKAQLSNAGLRQEPELLGRARLPLSGAEPTAAQQALVFARKTYRFFEGGAVSAQQLEQLLQSMPPQAEQPRSLTTLNFADLGYLLRYFGQFHSADRLLPKYGFASPGALYATQLYLEIDGLFGVESGFYYYHPQQHSLYLVATKTAVPGAQLKLHFVGRVDAIAPVYQNNIAEVLEMETGHMVGLFDQILPQFGLAVRDGYFDHRLQEVLASQASDQYLGSFAIDSWVAPVNPVDQILQVQPGAVADLPAGQYLWQPAGLKYLDAQLINESEVIAINQQVYQRASFGIGLLSRSEDPWYQYIALGRRLQQLQQNPWQLGMMSSGYSSKSGQPLCAAIRMDALCQTRQMAQAPFYFAIGGKVSQQQQQSTGMQEDSIHMRGPAEILRDELQSSLPAYMVPNNIVVFDRFPQTANGKIDLKALRQAPQVQSSNNAAPMLAPRNDTENVLLGMWQQSLRLQQVSVLDDFFACGGNSLKAVALMHQINQQFALQLPMQAIFTASTIETLAQLVQQTAAEVSQHSRLLPLQRTDGAASVFCWPGLGGYPLNLRLLAETTAADQNFYGVQAEGLSPTETIQPDISAMALADIALLKQAQPAGPYRLWGYSFGARVAFEVAYQLEQQGDVVEQLFLLAPGSPVLPVPNHSGRADFDEPAFVTVLYSVFAQKISGPLLQQCLQTVRCQASFVDFICQHYRQLPKALVDNIVTLVRQTYQYRYTFAELSQRRLKVSPVIFKARGDDYSFIDAVGRELGLVEVQLNADHYSLLQATGMAELSRYIQRYQQLSLQLATLQSA</sequence>
<keyword evidence="3" id="KW-1185">Reference proteome</keyword>
<dbReference type="Gene3D" id="3.40.109.10">
    <property type="entry name" value="NADH Oxidase"/>
    <property type="match status" value="1"/>
</dbReference>
<dbReference type="InterPro" id="IPR045851">
    <property type="entry name" value="AMP-bd_C_sf"/>
</dbReference>
<dbReference type="FunFam" id="3.40.50.12780:FF:000012">
    <property type="entry name" value="Non-ribosomal peptide synthetase"/>
    <property type="match status" value="1"/>
</dbReference>
<evidence type="ECO:0000313" key="3">
    <source>
        <dbReference type="Proteomes" id="UP000283077"/>
    </source>
</evidence>
<dbReference type="InterPro" id="IPR029058">
    <property type="entry name" value="AB_hydrolase_fold"/>
</dbReference>
<evidence type="ECO:0000259" key="1">
    <source>
        <dbReference type="PROSITE" id="PS50075"/>
    </source>
</evidence>
<proteinExistence type="predicted"/>
<dbReference type="FunFam" id="3.40.50.980:FF:000001">
    <property type="entry name" value="Non-ribosomal peptide synthetase"/>
    <property type="match status" value="1"/>
</dbReference>
<dbReference type="Proteomes" id="UP000283077">
    <property type="component" value="Unassembled WGS sequence"/>
</dbReference>
<dbReference type="Gene3D" id="3.40.50.980">
    <property type="match status" value="2"/>
</dbReference>
<dbReference type="EMBL" id="SACS01000016">
    <property type="protein sequence ID" value="RVU35394.1"/>
    <property type="molecule type" value="Genomic_DNA"/>
</dbReference>
<dbReference type="PROSITE" id="PS00455">
    <property type="entry name" value="AMP_BINDING"/>
    <property type="match status" value="1"/>
</dbReference>
<dbReference type="RefSeq" id="WP_127700068.1">
    <property type="nucleotide sequence ID" value="NZ_SACS01000016.1"/>
</dbReference>
<dbReference type="Gene3D" id="3.40.50.1820">
    <property type="entry name" value="alpha/beta hydrolase"/>
    <property type="match status" value="1"/>
</dbReference>
<protein>
    <submittedName>
        <fullName evidence="2">Amino acid adenylation domain-containing protein</fullName>
    </submittedName>
</protein>
<dbReference type="SUPFAM" id="SSF56801">
    <property type="entry name" value="Acetyl-CoA synthetase-like"/>
    <property type="match status" value="1"/>
</dbReference>
<accession>A0A437QLJ8</accession>
<organism evidence="2 3">
    <name type="scientific">Rheinheimera riviphila</name>
    <dbReference type="NCBI Taxonomy" id="1834037"/>
    <lineage>
        <taxon>Bacteria</taxon>
        <taxon>Pseudomonadati</taxon>
        <taxon>Pseudomonadota</taxon>
        <taxon>Gammaproteobacteria</taxon>
        <taxon>Chromatiales</taxon>
        <taxon>Chromatiaceae</taxon>
        <taxon>Rheinheimera</taxon>
    </lineage>
</organism>
<dbReference type="GO" id="GO:0043041">
    <property type="term" value="P:amino acid activation for nonribosomal peptide biosynthetic process"/>
    <property type="evidence" value="ECO:0007669"/>
    <property type="project" value="TreeGrafter"/>
</dbReference>
<dbReference type="InterPro" id="IPR036736">
    <property type="entry name" value="ACP-like_sf"/>
</dbReference>
<name>A0A437QLJ8_9GAMM</name>
<dbReference type="Gene3D" id="2.30.38.10">
    <property type="entry name" value="Luciferase, Domain 3"/>
    <property type="match status" value="1"/>
</dbReference>
<dbReference type="InterPro" id="IPR000873">
    <property type="entry name" value="AMP-dep_synth/lig_dom"/>
</dbReference>
<dbReference type="GO" id="GO:0031177">
    <property type="term" value="F:phosphopantetheine binding"/>
    <property type="evidence" value="ECO:0007669"/>
    <property type="project" value="TreeGrafter"/>
</dbReference>
<dbReference type="OrthoDB" id="9757559at2"/>
<comment type="caution">
    <text evidence="2">The sequence shown here is derived from an EMBL/GenBank/DDBJ whole genome shotgun (WGS) entry which is preliminary data.</text>
</comment>
<dbReference type="Pfam" id="PF00550">
    <property type="entry name" value="PP-binding"/>
    <property type="match status" value="1"/>
</dbReference>
<dbReference type="PANTHER" id="PTHR45527:SF1">
    <property type="entry name" value="FATTY ACID SYNTHASE"/>
    <property type="match status" value="1"/>
</dbReference>
<dbReference type="Pfam" id="PF00975">
    <property type="entry name" value="Thioesterase"/>
    <property type="match status" value="1"/>
</dbReference>
<dbReference type="NCBIfam" id="TIGR01733">
    <property type="entry name" value="AA-adenyl-dom"/>
    <property type="match status" value="1"/>
</dbReference>
<reference evidence="2 3" key="1">
    <citation type="submission" date="2019-01" db="EMBL/GenBank/DDBJ databases">
        <authorList>
            <person name="Chen W.-M."/>
        </authorList>
    </citation>
    <scope>NUCLEOTIDE SEQUENCE [LARGE SCALE GENOMIC DNA]</scope>
    <source>
        <strain evidence="2 3">KYPC3</strain>
    </source>
</reference>